<dbReference type="EMBL" id="RBXN01000003">
    <property type="protein sequence ID" value="RKT58931.1"/>
    <property type="molecule type" value="Genomic_DNA"/>
</dbReference>
<dbReference type="Proteomes" id="UP000269493">
    <property type="component" value="Unassembled WGS sequence"/>
</dbReference>
<protein>
    <recommendedName>
        <fullName evidence="3">F5/8 type C domain-containing protein</fullName>
    </recommendedName>
</protein>
<evidence type="ECO:0000313" key="2">
    <source>
        <dbReference type="Proteomes" id="UP000269493"/>
    </source>
</evidence>
<gene>
    <name evidence="1" type="ORF">BC742_1065</name>
</gene>
<comment type="caution">
    <text evidence="1">The sequence shown here is derived from an EMBL/GenBank/DDBJ whole genome shotgun (WGS) entry which is preliminary data.</text>
</comment>
<reference evidence="1 2" key="1">
    <citation type="submission" date="2018-10" db="EMBL/GenBank/DDBJ databases">
        <title>Genomic Encyclopedia of Archaeal and Bacterial Type Strains, Phase II (KMG-II): from individual species to whole genera.</title>
        <authorList>
            <person name="Goeker M."/>
        </authorList>
    </citation>
    <scope>NUCLEOTIDE SEQUENCE [LARGE SCALE GENOMIC DNA]</scope>
    <source>
        <strain evidence="1 2">NSB1</strain>
    </source>
</reference>
<name>A0A495WB65_9BACT</name>
<dbReference type="OrthoDB" id="1100797at2"/>
<dbReference type="AlphaFoldDB" id="A0A495WB65"/>
<evidence type="ECO:0008006" key="3">
    <source>
        <dbReference type="Google" id="ProtNLM"/>
    </source>
</evidence>
<accession>A0A495WB65</accession>
<keyword evidence="2" id="KW-1185">Reference proteome</keyword>
<proteinExistence type="predicted"/>
<evidence type="ECO:0000313" key="1">
    <source>
        <dbReference type="EMBL" id="RKT58931.1"/>
    </source>
</evidence>
<organism evidence="1 2">
    <name type="scientific">Coprobacter fastidiosus NSB1 = JCM 33896</name>
    <dbReference type="NCBI Taxonomy" id="1349822"/>
    <lineage>
        <taxon>Bacteria</taxon>
        <taxon>Pseudomonadati</taxon>
        <taxon>Bacteroidota</taxon>
        <taxon>Bacteroidia</taxon>
        <taxon>Bacteroidales</taxon>
        <taxon>Barnesiellaceae</taxon>
        <taxon>Coprobacter</taxon>
    </lineage>
</organism>
<sequence>MKQREPELSKSRKPVADLSEIVVYDEKGHAVGCVPTDSCFKKSTDRAPLTYVRYVRDNKKEMVIDLKSLVGITRIVCVPRNDGNSVFPGSVYELFYYGMDGWESLGIKRAEDYNVEYEDVPAGALYWLKCLTGGVEERIFTFTDKDGIRFF</sequence>